<dbReference type="PANTHER" id="PTHR23416:SF23">
    <property type="entry name" value="ACETYLTRANSFERASE C18B11.09C-RELATED"/>
    <property type="match status" value="1"/>
</dbReference>
<dbReference type="CDD" id="cd05825">
    <property type="entry name" value="LbH_wcaF_like"/>
    <property type="match status" value="1"/>
</dbReference>
<accession>A0A829YNI2</accession>
<gene>
    <name evidence="3" type="ORF">GCM10011487_62380</name>
</gene>
<keyword evidence="4" id="KW-1185">Reference proteome</keyword>
<sequence length="225" mass="24975">MVTVLGYQGGWFAKKQIDPVDSMFLNASGATTSHPSEEGPLTRLDDYDRRGYSPQASIARRVAWYVVHALLFDSWLLPVSAPKVWLLRAFGARMGRRIVIKPRVRIKYPWLLSVGDFAWIGEGSWIDNLAKVTIGAHACVSQDAYLLTGNHDYRDLRFGLITAPIQLEDGAWVGARAIVCPGVTLKRMSVLTAGSILTATTEEYGIYRGNPAALVKRRSLRGERI</sequence>
<dbReference type="AlphaFoldDB" id="A0A829YNI2"/>
<dbReference type="InterPro" id="IPR011004">
    <property type="entry name" value="Trimer_LpxA-like_sf"/>
</dbReference>
<dbReference type="Proteomes" id="UP000445000">
    <property type="component" value="Unassembled WGS sequence"/>
</dbReference>
<dbReference type="PANTHER" id="PTHR23416">
    <property type="entry name" value="SIALIC ACID SYNTHASE-RELATED"/>
    <property type="match status" value="1"/>
</dbReference>
<evidence type="ECO:0000256" key="1">
    <source>
        <dbReference type="ARBA" id="ARBA00007274"/>
    </source>
</evidence>
<evidence type="ECO:0000313" key="4">
    <source>
        <dbReference type="Proteomes" id="UP000445000"/>
    </source>
</evidence>
<dbReference type="EMBL" id="BLJN01000008">
    <property type="protein sequence ID" value="GFE84238.1"/>
    <property type="molecule type" value="Genomic_DNA"/>
</dbReference>
<evidence type="ECO:0000256" key="2">
    <source>
        <dbReference type="ARBA" id="ARBA00022679"/>
    </source>
</evidence>
<dbReference type="GO" id="GO:0008374">
    <property type="term" value="F:O-acyltransferase activity"/>
    <property type="evidence" value="ECO:0007669"/>
    <property type="project" value="TreeGrafter"/>
</dbReference>
<dbReference type="SUPFAM" id="SSF51161">
    <property type="entry name" value="Trimeric LpxA-like enzymes"/>
    <property type="match status" value="1"/>
</dbReference>
<proteinExistence type="inferred from homology"/>
<protein>
    <submittedName>
        <fullName evidence="3">Colanic acid biosynthesis acetyltransferase WcaF</fullName>
    </submittedName>
</protein>
<organism evidence="3 4">
    <name type="scientific">Steroidobacter agaridevorans</name>
    <dbReference type="NCBI Taxonomy" id="2695856"/>
    <lineage>
        <taxon>Bacteria</taxon>
        <taxon>Pseudomonadati</taxon>
        <taxon>Pseudomonadota</taxon>
        <taxon>Gammaproteobacteria</taxon>
        <taxon>Steroidobacterales</taxon>
        <taxon>Steroidobacteraceae</taxon>
        <taxon>Steroidobacter</taxon>
    </lineage>
</organism>
<dbReference type="Gene3D" id="2.160.10.10">
    <property type="entry name" value="Hexapeptide repeat proteins"/>
    <property type="match status" value="1"/>
</dbReference>
<name>A0A829YNI2_9GAMM</name>
<dbReference type="NCBIfam" id="NF007797">
    <property type="entry name" value="PRK10502.1"/>
    <property type="match status" value="1"/>
</dbReference>
<comment type="similarity">
    <text evidence="1">Belongs to the transferase hexapeptide repeat family.</text>
</comment>
<dbReference type="RefSeq" id="WP_202626999.1">
    <property type="nucleotide sequence ID" value="NZ_BLJN01000008.1"/>
</dbReference>
<comment type="caution">
    <text evidence="3">The sequence shown here is derived from an EMBL/GenBank/DDBJ whole genome shotgun (WGS) entry which is preliminary data.</text>
</comment>
<dbReference type="GO" id="GO:0005829">
    <property type="term" value="C:cytosol"/>
    <property type="evidence" value="ECO:0007669"/>
    <property type="project" value="TreeGrafter"/>
</dbReference>
<dbReference type="InterPro" id="IPR051159">
    <property type="entry name" value="Hexapeptide_acetyltransf"/>
</dbReference>
<evidence type="ECO:0000313" key="3">
    <source>
        <dbReference type="EMBL" id="GFE84238.1"/>
    </source>
</evidence>
<keyword evidence="2 3" id="KW-0808">Transferase</keyword>
<reference evidence="4" key="1">
    <citation type="submission" date="2020-01" db="EMBL/GenBank/DDBJ databases">
        <title>'Steroidobacter agaridevorans' sp. nov., agar-degrading bacteria isolated from rhizosphere soils.</title>
        <authorList>
            <person name="Ikenaga M."/>
            <person name="Kataoka M."/>
            <person name="Murouchi A."/>
            <person name="Katsuragi S."/>
            <person name="Sakai M."/>
        </authorList>
    </citation>
    <scope>NUCLEOTIDE SEQUENCE [LARGE SCALE GENOMIC DNA]</scope>
    <source>
        <strain evidence="4">YU21-B</strain>
    </source>
</reference>